<reference evidence="10" key="1">
    <citation type="submission" date="2020-11" db="EMBL/GenBank/DDBJ databases">
        <title>Chlorella ohadii genome sequencing and assembly.</title>
        <authorList>
            <person name="Murik O."/>
            <person name="Treves H."/>
            <person name="Kedem I."/>
            <person name="Shotland Y."/>
            <person name="Kaplan A."/>
        </authorList>
    </citation>
    <scope>NUCLEOTIDE SEQUENCE</scope>
    <source>
        <strain evidence="10">1</strain>
    </source>
</reference>
<keyword evidence="5" id="KW-0433">Leucine-rich repeat</keyword>
<dbReference type="GO" id="GO:0030687">
    <property type="term" value="C:preribosome, large subunit precursor"/>
    <property type="evidence" value="ECO:0007669"/>
    <property type="project" value="TreeGrafter"/>
</dbReference>
<evidence type="ECO:0000256" key="4">
    <source>
        <dbReference type="ARBA" id="ARBA00022517"/>
    </source>
</evidence>
<protein>
    <submittedName>
        <fullName evidence="10">Uncharacterized protein</fullName>
    </submittedName>
</protein>
<dbReference type="GO" id="GO:0005730">
    <property type="term" value="C:nucleolus"/>
    <property type="evidence" value="ECO:0007669"/>
    <property type="project" value="UniProtKB-SubCell"/>
</dbReference>
<dbReference type="PANTHER" id="PTHR13028">
    <property type="entry name" value="RRNA PROCESSING PROTEIN EBNA1-BINDING PROTEIN-RELATED"/>
    <property type="match status" value="1"/>
</dbReference>
<keyword evidence="11" id="KW-1185">Reference proteome</keyword>
<evidence type="ECO:0000313" key="10">
    <source>
        <dbReference type="EMBL" id="KAI7843009.1"/>
    </source>
</evidence>
<comment type="similarity">
    <text evidence="3">Belongs to the EBP2 family.</text>
</comment>
<dbReference type="GO" id="GO:0005930">
    <property type="term" value="C:axoneme"/>
    <property type="evidence" value="ECO:0007669"/>
    <property type="project" value="UniProtKB-SubCell"/>
</dbReference>
<feature type="compositionally biased region" description="Basic and acidic residues" evidence="9">
    <location>
        <begin position="1104"/>
        <end position="1113"/>
    </location>
</feature>
<evidence type="ECO:0000256" key="1">
    <source>
        <dbReference type="ARBA" id="ARBA00004430"/>
    </source>
</evidence>
<dbReference type="Gene3D" id="3.80.10.10">
    <property type="entry name" value="Ribonuclease Inhibitor"/>
    <property type="match status" value="3"/>
</dbReference>
<feature type="compositionally biased region" description="Basic and acidic residues" evidence="9">
    <location>
        <begin position="1061"/>
        <end position="1071"/>
    </location>
</feature>
<proteinExistence type="inferred from homology"/>
<keyword evidence="8" id="KW-0539">Nucleus</keyword>
<gene>
    <name evidence="10" type="ORF">COHA_003342</name>
</gene>
<accession>A0AAD5DV62</accession>
<keyword evidence="6" id="KW-0677">Repeat</keyword>
<dbReference type="GO" id="GO:0006364">
    <property type="term" value="P:rRNA processing"/>
    <property type="evidence" value="ECO:0007669"/>
    <property type="project" value="TreeGrafter"/>
</dbReference>
<dbReference type="AlphaFoldDB" id="A0AAD5DV62"/>
<keyword evidence="7" id="KW-0175">Coiled coil</keyword>
<dbReference type="SUPFAM" id="SSF52058">
    <property type="entry name" value="L domain-like"/>
    <property type="match status" value="1"/>
</dbReference>
<evidence type="ECO:0000313" key="11">
    <source>
        <dbReference type="Proteomes" id="UP001205105"/>
    </source>
</evidence>
<dbReference type="Proteomes" id="UP001205105">
    <property type="component" value="Unassembled WGS sequence"/>
</dbReference>
<feature type="region of interest" description="Disordered" evidence="9">
    <location>
        <begin position="1061"/>
        <end position="1168"/>
    </location>
</feature>
<keyword evidence="4" id="KW-0690">Ribosome biogenesis</keyword>
<evidence type="ECO:0000256" key="8">
    <source>
        <dbReference type="ARBA" id="ARBA00023242"/>
    </source>
</evidence>
<dbReference type="SMART" id="SM00369">
    <property type="entry name" value="LRR_TYP"/>
    <property type="match status" value="5"/>
</dbReference>
<dbReference type="GO" id="GO:0034399">
    <property type="term" value="C:nuclear periphery"/>
    <property type="evidence" value="ECO:0007669"/>
    <property type="project" value="TreeGrafter"/>
</dbReference>
<organism evidence="10 11">
    <name type="scientific">Chlorella ohadii</name>
    <dbReference type="NCBI Taxonomy" id="2649997"/>
    <lineage>
        <taxon>Eukaryota</taxon>
        <taxon>Viridiplantae</taxon>
        <taxon>Chlorophyta</taxon>
        <taxon>core chlorophytes</taxon>
        <taxon>Trebouxiophyceae</taxon>
        <taxon>Chlorellales</taxon>
        <taxon>Chlorellaceae</taxon>
        <taxon>Chlorella clade</taxon>
        <taxon>Chlorella</taxon>
    </lineage>
</organism>
<comment type="subcellular location">
    <subcellularLocation>
        <location evidence="1">Cytoplasm</location>
        <location evidence="1">Cytoskeleton</location>
        <location evidence="1">Cilium axoneme</location>
    </subcellularLocation>
    <subcellularLocation>
        <location evidence="2">Nucleus</location>
        <location evidence="2">Nucleolus</location>
    </subcellularLocation>
</comment>
<comment type="caution">
    <text evidence="10">The sequence shown here is derived from an EMBL/GenBank/DDBJ whole genome shotgun (WGS) entry which is preliminary data.</text>
</comment>
<dbReference type="PANTHER" id="PTHR13028:SF0">
    <property type="entry name" value="RRNA-PROCESSING PROTEIN EBP2-RELATED"/>
    <property type="match status" value="1"/>
</dbReference>
<evidence type="ECO:0000256" key="5">
    <source>
        <dbReference type="ARBA" id="ARBA00022614"/>
    </source>
</evidence>
<feature type="compositionally biased region" description="Basic and acidic residues" evidence="9">
    <location>
        <begin position="1146"/>
        <end position="1158"/>
    </location>
</feature>
<feature type="compositionally biased region" description="Basic and acidic residues" evidence="9">
    <location>
        <begin position="1082"/>
        <end position="1091"/>
    </location>
</feature>
<dbReference type="InterPro" id="IPR003591">
    <property type="entry name" value="Leu-rich_rpt_typical-subtyp"/>
</dbReference>
<name>A0AAD5DV62_9CHLO</name>
<dbReference type="GO" id="GO:0042273">
    <property type="term" value="P:ribosomal large subunit biogenesis"/>
    <property type="evidence" value="ECO:0007669"/>
    <property type="project" value="TreeGrafter"/>
</dbReference>
<dbReference type="InterPro" id="IPR032675">
    <property type="entry name" value="LRR_dom_sf"/>
</dbReference>
<dbReference type="Pfam" id="PF05890">
    <property type="entry name" value="Ebp2"/>
    <property type="match status" value="2"/>
</dbReference>
<evidence type="ECO:0000256" key="3">
    <source>
        <dbReference type="ARBA" id="ARBA00007336"/>
    </source>
</evidence>
<evidence type="ECO:0000256" key="6">
    <source>
        <dbReference type="ARBA" id="ARBA00022737"/>
    </source>
</evidence>
<evidence type="ECO:0000256" key="2">
    <source>
        <dbReference type="ARBA" id="ARBA00004604"/>
    </source>
</evidence>
<evidence type="ECO:0000256" key="9">
    <source>
        <dbReference type="SAM" id="MobiDB-lite"/>
    </source>
</evidence>
<dbReference type="InterPro" id="IPR008610">
    <property type="entry name" value="Ebp2"/>
</dbReference>
<dbReference type="EMBL" id="JADXDR010000044">
    <property type="protein sequence ID" value="KAI7843009.1"/>
    <property type="molecule type" value="Genomic_DNA"/>
</dbReference>
<sequence length="1168" mass="126929">MAAAACRRVCAAPDQSVAQGVIEPLMQAAPCTLRSLTVCMDWGPHMSDLPQLLALARVCFPSLARLDLNTSEYAFGSHEAAQGQPGATAEELEARLLHGVFAGMTALAGTLTELKLDMPAVALTSLAPLTALHQLRRLRVRSRDFHVPLQMPAPAQFPCLEEFDVGDGGTIIQVADVRFSSADWAAAPVGKLRLGGVRLCDLPALLAVLRPPTAGPIESLMLFQLRVLEEAAAIASAVQACAPHLEHVRELDVCSSDTLNVWGWPRLLAALEPLLRQLPRLQTLHLTHCNLSTLPAGPYLTGLRSLSLDGNAFRAGPYLTGLRSLSLDGNAFRRLPPALLQATRLQRLSLRGNCRLRPSEAELQQLLRALPELQLLNLAGTDMDDDVAETLSAAAMERGLALHGYAPASFVVEAQPPQPLALLNGRQQPSSTRGGIQEGEHTRSIARLRFHAIMSRPPCHIDQLPDELLSRILVAAAADPTDGSIDPNVESTLLDVCQRWRRLCFSAPELWETLSLEAPSLEATTDRRQQWLQGELWLLQRVGEHVRHLRITDESVAQGVIEPLVQAVPCTLRALQLSLLWVAHLSDLPQLLGIARQRFAALARLELRATQRADNFDEAAQQQPGVTAAQAEARLLDGMLAGVAGLAGSLTELKLHMPAVQLPSLAPLMSLSKLRRLAVRSHNWKAPRQAAGSRIWSARWAAAPAGTLQLQSVRFHNLPALLAELLPPMAGPLDSLSLRILYSTEGASPAAVAAALEACAPRLQSIRELEVYGPARLAVLEQLLRQMPRLQTLRLARCGVSTLPAGPYLSGLRSLGLNHINLRELPPTLLGATRLQSLNLQHNPDMRLTTAEVQQLLQALPKLQLLKLRHTGITPAAATALRAAAKAHGLTVLLRAKPQVEAALGDSRARPHLRAAAGGARHVMPAAYSSEEEDYSSGEEELSEEVRSSSAAPRACAARGLAAFALRPAAWTEEAAWDETLALTSEAPLALQNTEDDLERELAFYNQALEAAKTAIGRFEAAGISWQRPADYYAEMVKSDEHMAKVKEQLLYEKQQIEAAEQRKKDRESKRFAKQGFAGELDMDKELDRMEGGGGGRQQAAKGRPGERFTPRDKSKKRAQRDSKYGFGGPKRPRKQNDAGSAADVDGYRPSRFDDGVARKVNKKFGGE</sequence>
<evidence type="ECO:0000256" key="7">
    <source>
        <dbReference type="ARBA" id="ARBA00023054"/>
    </source>
</evidence>